<dbReference type="InterPro" id="IPR011706">
    <property type="entry name" value="Cu-oxidase_C"/>
</dbReference>
<evidence type="ECO:0000256" key="4">
    <source>
        <dbReference type="ARBA" id="ARBA00023008"/>
    </source>
</evidence>
<dbReference type="InterPro" id="IPR001117">
    <property type="entry name" value="Cu-oxidase_2nd"/>
</dbReference>
<reference evidence="9" key="1">
    <citation type="journal article" date="2018" name="Nat. Microbiol.">
        <title>Leveraging single-cell genomics to expand the fungal tree of life.</title>
        <authorList>
            <person name="Ahrendt S.R."/>
            <person name="Quandt C.A."/>
            <person name="Ciobanu D."/>
            <person name="Clum A."/>
            <person name="Salamov A."/>
            <person name="Andreopoulos B."/>
            <person name="Cheng J.F."/>
            <person name="Woyke T."/>
            <person name="Pelin A."/>
            <person name="Henrissat B."/>
            <person name="Reynolds N.K."/>
            <person name="Benny G.L."/>
            <person name="Smith M.E."/>
            <person name="James T.Y."/>
            <person name="Grigoriev I.V."/>
        </authorList>
    </citation>
    <scope>NUCLEOTIDE SEQUENCE [LARGE SCALE GENOMIC DNA]</scope>
</reference>
<dbReference type="PANTHER" id="PTHR11709">
    <property type="entry name" value="MULTI-COPPER OXIDASE"/>
    <property type="match status" value="1"/>
</dbReference>
<evidence type="ECO:0000313" key="8">
    <source>
        <dbReference type="EMBL" id="RKO90305.1"/>
    </source>
</evidence>
<dbReference type="InterPro" id="IPR008972">
    <property type="entry name" value="Cupredoxin"/>
</dbReference>
<evidence type="ECO:0000256" key="1">
    <source>
        <dbReference type="ARBA" id="ARBA00010609"/>
    </source>
</evidence>
<evidence type="ECO:0000256" key="3">
    <source>
        <dbReference type="ARBA" id="ARBA00023002"/>
    </source>
</evidence>
<feature type="domain" description="Plastocyanin-like" evidence="7">
    <location>
        <begin position="29"/>
        <end position="122"/>
    </location>
</feature>
<dbReference type="Pfam" id="PF07731">
    <property type="entry name" value="Cu-oxidase_2"/>
    <property type="match status" value="2"/>
</dbReference>
<dbReference type="InterPro" id="IPR033138">
    <property type="entry name" value="Cu_oxidase_CS"/>
</dbReference>
<dbReference type="InterPro" id="IPR002355">
    <property type="entry name" value="Cu_oxidase_Cu_BS"/>
</dbReference>
<dbReference type="Pfam" id="PF07732">
    <property type="entry name" value="Cu-oxidase_3"/>
    <property type="match status" value="1"/>
</dbReference>
<dbReference type="GO" id="GO:0005507">
    <property type="term" value="F:copper ion binding"/>
    <property type="evidence" value="ECO:0007669"/>
    <property type="project" value="InterPro"/>
</dbReference>
<accession>A0A4P9WES9</accession>
<dbReference type="SUPFAM" id="SSF49503">
    <property type="entry name" value="Cupredoxins"/>
    <property type="match status" value="3"/>
</dbReference>
<dbReference type="InterPro" id="IPR011707">
    <property type="entry name" value="Cu-oxidase-like_N"/>
</dbReference>
<dbReference type="InterPro" id="IPR045087">
    <property type="entry name" value="Cu-oxidase_fam"/>
</dbReference>
<dbReference type="OrthoDB" id="2121828at2759"/>
<dbReference type="GO" id="GO:0016491">
    <property type="term" value="F:oxidoreductase activity"/>
    <property type="evidence" value="ECO:0007669"/>
    <property type="project" value="UniProtKB-KW"/>
</dbReference>
<dbReference type="CDD" id="cd04206">
    <property type="entry name" value="CuRO_1_LCC_like"/>
    <property type="match status" value="1"/>
</dbReference>
<sequence>MSSPAPHHHHHHAKLIKSQIVHYDLNITSDFVAPDCVEKISLLVNGGFTGPQIDVNRNDILEVTINNMLDTHGITIHFHGIDQLGTPFYDGAAFVSQDLIPPGRSQTIRMNSQAVFGALVVHEPSDPATIGFDDERTNILRDWWQADEQDLMDGLLSKTHFRWIGDPQSLLTNGRGAFRKAANCSINPASGITPATQTRYQQEFTTITVEPSKTYRFRIIAASTLEYFVFTVPNHTLTIVEVEGTLVEPFTVDALEINSGQRWSDPGTPAGFSILHYSSAKNVTAPSPPSTPLSPLANPTPGWILSKLVPRDLKRAAVPKATQQIILAGHQFLAGDDGRPAVTPFGPGRMLWGFKNQSTAILMHDYANTLKSLPKASQPIAEIKLGEVVEIVLQGTVMEIFPGFNLCQEHPWHLHGHSFYDLGGGPGLYDPKGNHSEPTTAILRDTTTLYPYSGAGFQPQLPAGTPCGWHRIRYVANNPGAWLFHCHIAPHLVMGMGVVFNEGIEHLPPLPVSFEQPF</sequence>
<dbReference type="PANTHER" id="PTHR11709:SF394">
    <property type="entry name" value="FI03373P-RELATED"/>
    <property type="match status" value="1"/>
</dbReference>
<feature type="domain" description="Plastocyanin-like" evidence="6">
    <location>
        <begin position="466"/>
        <end position="503"/>
    </location>
</feature>
<feature type="domain" description="Plastocyanin-like" evidence="6">
    <location>
        <begin position="374"/>
        <end position="453"/>
    </location>
</feature>
<proteinExistence type="inferred from homology"/>
<feature type="domain" description="Plastocyanin-like" evidence="5">
    <location>
        <begin position="137"/>
        <end position="264"/>
    </location>
</feature>
<evidence type="ECO:0000259" key="5">
    <source>
        <dbReference type="Pfam" id="PF00394"/>
    </source>
</evidence>
<dbReference type="PROSITE" id="PS00080">
    <property type="entry name" value="MULTICOPPER_OXIDASE2"/>
    <property type="match status" value="1"/>
</dbReference>
<gene>
    <name evidence="8" type="ORF">BDK51DRAFT_27967</name>
</gene>
<name>A0A4P9WES9_9FUNG</name>
<keyword evidence="9" id="KW-1185">Reference proteome</keyword>
<comment type="similarity">
    <text evidence="1">Belongs to the multicopper oxidase family.</text>
</comment>
<evidence type="ECO:0000313" key="9">
    <source>
        <dbReference type="Proteomes" id="UP000269721"/>
    </source>
</evidence>
<dbReference type="EMBL" id="KZ995620">
    <property type="protein sequence ID" value="RKO90305.1"/>
    <property type="molecule type" value="Genomic_DNA"/>
</dbReference>
<evidence type="ECO:0000256" key="2">
    <source>
        <dbReference type="ARBA" id="ARBA00022723"/>
    </source>
</evidence>
<dbReference type="PROSITE" id="PS00079">
    <property type="entry name" value="MULTICOPPER_OXIDASE1"/>
    <property type="match status" value="1"/>
</dbReference>
<evidence type="ECO:0000259" key="7">
    <source>
        <dbReference type="Pfam" id="PF07732"/>
    </source>
</evidence>
<keyword evidence="4" id="KW-0186">Copper</keyword>
<organism evidence="8 9">
    <name type="scientific">Blyttiomyces helicus</name>
    <dbReference type="NCBI Taxonomy" id="388810"/>
    <lineage>
        <taxon>Eukaryota</taxon>
        <taxon>Fungi</taxon>
        <taxon>Fungi incertae sedis</taxon>
        <taxon>Chytridiomycota</taxon>
        <taxon>Chytridiomycota incertae sedis</taxon>
        <taxon>Chytridiomycetes</taxon>
        <taxon>Chytridiomycetes incertae sedis</taxon>
        <taxon>Blyttiomyces</taxon>
    </lineage>
</organism>
<protein>
    <submittedName>
        <fullName evidence="8">Cupredoxin</fullName>
    </submittedName>
</protein>
<dbReference type="Pfam" id="PF00394">
    <property type="entry name" value="Cu-oxidase"/>
    <property type="match status" value="1"/>
</dbReference>
<dbReference type="Gene3D" id="2.60.40.420">
    <property type="entry name" value="Cupredoxins - blue copper proteins"/>
    <property type="match status" value="3"/>
</dbReference>
<dbReference type="AlphaFoldDB" id="A0A4P9WES9"/>
<dbReference type="Proteomes" id="UP000269721">
    <property type="component" value="Unassembled WGS sequence"/>
</dbReference>
<keyword evidence="3" id="KW-0560">Oxidoreductase</keyword>
<evidence type="ECO:0000259" key="6">
    <source>
        <dbReference type="Pfam" id="PF07731"/>
    </source>
</evidence>
<keyword evidence="2" id="KW-0479">Metal-binding</keyword>